<dbReference type="GO" id="GO:0000150">
    <property type="term" value="F:DNA strand exchange activity"/>
    <property type="evidence" value="ECO:0007669"/>
    <property type="project" value="InterPro"/>
</dbReference>
<name>A0A371JEB3_9FIRM</name>
<dbReference type="OrthoDB" id="2041424at2"/>
<evidence type="ECO:0000259" key="1">
    <source>
        <dbReference type="SMART" id="SM00857"/>
    </source>
</evidence>
<dbReference type="InterPro" id="IPR036162">
    <property type="entry name" value="Resolvase-like_N_sf"/>
</dbReference>
<reference evidence="2 3" key="1">
    <citation type="journal article" date="2017" name="Genome Announc.">
        <title>Draft Genome Sequence of a Sporulating and Motile Strain of Lachnotalea glycerini Isolated from Water in Quebec City, Canada.</title>
        <authorList>
            <person name="Maheux A.F."/>
            <person name="Boudreau D.K."/>
            <person name="Berube E."/>
            <person name="Boissinot M."/>
            <person name="Raymond F."/>
            <person name="Brodeur S."/>
            <person name="Corbeil J."/>
            <person name="Isabel S."/>
            <person name="Omar R.F."/>
            <person name="Bergeron M.G."/>
        </authorList>
    </citation>
    <scope>NUCLEOTIDE SEQUENCE [LARGE SCALE GENOMIC DNA]</scope>
    <source>
        <strain evidence="2 3">CCRI-19302</strain>
    </source>
</reference>
<feature type="domain" description="Resolvase/invertase-type recombinase catalytic" evidence="1">
    <location>
        <begin position="10"/>
        <end position="130"/>
    </location>
</feature>
<dbReference type="SMART" id="SM00857">
    <property type="entry name" value="Resolvase"/>
    <property type="match status" value="1"/>
</dbReference>
<organism evidence="2 3">
    <name type="scientific">Lachnotalea glycerini</name>
    <dbReference type="NCBI Taxonomy" id="1763509"/>
    <lineage>
        <taxon>Bacteria</taxon>
        <taxon>Bacillati</taxon>
        <taxon>Bacillota</taxon>
        <taxon>Clostridia</taxon>
        <taxon>Lachnospirales</taxon>
        <taxon>Lachnospiraceae</taxon>
        <taxon>Lachnotalea</taxon>
    </lineage>
</organism>
<dbReference type="Pfam" id="PF00239">
    <property type="entry name" value="Resolvase"/>
    <property type="match status" value="1"/>
</dbReference>
<dbReference type="Proteomes" id="UP000216411">
    <property type="component" value="Unassembled WGS sequence"/>
</dbReference>
<sequence>MVVSGKVKKAAFYCRMNHSNHDYTQFLEEIQKTLDGRYGAGNWKMTLFFEVESGTNPNRKKFLQLKSEIQAGKWDAVVTMKADTIARDWKQFMEFMEICEENSVEVICTRGLEDAEPIYKRIQQFVQDYFEGSDCP</sequence>
<accession>A0A371JEB3</accession>
<evidence type="ECO:0000313" key="3">
    <source>
        <dbReference type="Proteomes" id="UP000216411"/>
    </source>
</evidence>
<dbReference type="Gene3D" id="3.40.50.1390">
    <property type="entry name" value="Resolvase, N-terminal catalytic domain"/>
    <property type="match status" value="1"/>
</dbReference>
<dbReference type="SUPFAM" id="SSF53041">
    <property type="entry name" value="Resolvase-like"/>
    <property type="match status" value="1"/>
</dbReference>
<gene>
    <name evidence="2" type="ORF">CG710_012085</name>
</gene>
<dbReference type="RefSeq" id="WP_094376034.1">
    <property type="nucleotide sequence ID" value="NZ_NOKA02000024.1"/>
</dbReference>
<dbReference type="InterPro" id="IPR006119">
    <property type="entry name" value="Resolv_N"/>
</dbReference>
<dbReference type="EMBL" id="NOKA02000024">
    <property type="protein sequence ID" value="RDY31007.1"/>
    <property type="molecule type" value="Genomic_DNA"/>
</dbReference>
<keyword evidence="3" id="KW-1185">Reference proteome</keyword>
<comment type="caution">
    <text evidence="2">The sequence shown here is derived from an EMBL/GenBank/DDBJ whole genome shotgun (WGS) entry which is preliminary data.</text>
</comment>
<dbReference type="AlphaFoldDB" id="A0A371JEB3"/>
<proteinExistence type="predicted"/>
<dbReference type="GO" id="GO:0003677">
    <property type="term" value="F:DNA binding"/>
    <property type="evidence" value="ECO:0007669"/>
    <property type="project" value="InterPro"/>
</dbReference>
<evidence type="ECO:0000313" key="2">
    <source>
        <dbReference type="EMBL" id="RDY31007.1"/>
    </source>
</evidence>
<protein>
    <recommendedName>
        <fullName evidence="1">Resolvase/invertase-type recombinase catalytic domain-containing protein</fullName>
    </recommendedName>
</protein>